<gene>
    <name evidence="2" type="ORF">AAW51_1469</name>
</gene>
<evidence type="ECO:0000259" key="1">
    <source>
        <dbReference type="Pfam" id="PF00144"/>
    </source>
</evidence>
<organism evidence="2 3">
    <name type="scientific">Caldimonas brevitalea</name>
    <dbReference type="NCBI Taxonomy" id="413882"/>
    <lineage>
        <taxon>Bacteria</taxon>
        <taxon>Pseudomonadati</taxon>
        <taxon>Pseudomonadota</taxon>
        <taxon>Betaproteobacteria</taxon>
        <taxon>Burkholderiales</taxon>
        <taxon>Sphaerotilaceae</taxon>
        <taxon>Caldimonas</taxon>
    </lineage>
</organism>
<accession>A0A0G3BNN7</accession>
<dbReference type="InterPro" id="IPR001466">
    <property type="entry name" value="Beta-lactam-related"/>
</dbReference>
<dbReference type="Pfam" id="PF00144">
    <property type="entry name" value="Beta-lactamase"/>
    <property type="match status" value="1"/>
</dbReference>
<dbReference type="PATRIC" id="fig|413882.6.peg.1544"/>
<evidence type="ECO:0000313" key="2">
    <source>
        <dbReference type="EMBL" id="AKJ28160.1"/>
    </source>
</evidence>
<dbReference type="AlphaFoldDB" id="A0A0G3BNN7"/>
<dbReference type="Gene3D" id="3.40.710.10">
    <property type="entry name" value="DD-peptidase/beta-lactamase superfamily"/>
    <property type="match status" value="1"/>
</dbReference>
<dbReference type="PANTHER" id="PTHR43283">
    <property type="entry name" value="BETA-LACTAMASE-RELATED"/>
    <property type="match status" value="1"/>
</dbReference>
<dbReference type="Proteomes" id="UP000035352">
    <property type="component" value="Chromosome"/>
</dbReference>
<dbReference type="SUPFAM" id="SSF56601">
    <property type="entry name" value="beta-lactamase/transpeptidase-like"/>
    <property type="match status" value="1"/>
</dbReference>
<reference evidence="2 3" key="1">
    <citation type="submission" date="2015-05" db="EMBL/GenBank/DDBJ databases">
        <authorList>
            <person name="Tang B."/>
            <person name="Yu Y."/>
        </authorList>
    </citation>
    <scope>NUCLEOTIDE SEQUENCE [LARGE SCALE GENOMIC DNA]</scope>
    <source>
        <strain evidence="2 3">DSM 7029</strain>
    </source>
</reference>
<dbReference type="InterPro" id="IPR050789">
    <property type="entry name" value="Diverse_Enzym_Activities"/>
</dbReference>
<dbReference type="RefSeq" id="WP_238947784.1">
    <property type="nucleotide sequence ID" value="NZ_CP011371.1"/>
</dbReference>
<keyword evidence="3" id="KW-1185">Reference proteome</keyword>
<dbReference type="KEGG" id="pbh:AAW51_1469"/>
<feature type="domain" description="Beta-lactamase-related" evidence="1">
    <location>
        <begin position="54"/>
        <end position="424"/>
    </location>
</feature>
<evidence type="ECO:0000313" key="3">
    <source>
        <dbReference type="Proteomes" id="UP000035352"/>
    </source>
</evidence>
<dbReference type="PANTHER" id="PTHR43283:SF3">
    <property type="entry name" value="BETA-LACTAMASE FAMILY PROTEIN (AFU_ORTHOLOGUE AFUA_5G07500)"/>
    <property type="match status" value="1"/>
</dbReference>
<protein>
    <submittedName>
        <fullName evidence="2">Beta-lactamase</fullName>
    </submittedName>
</protein>
<dbReference type="EMBL" id="CP011371">
    <property type="protein sequence ID" value="AKJ28160.1"/>
    <property type="molecule type" value="Genomic_DNA"/>
</dbReference>
<name>A0A0G3BNN7_9BURK</name>
<proteinExistence type="predicted"/>
<dbReference type="STRING" id="413882.AAW51_1469"/>
<dbReference type="InterPro" id="IPR012338">
    <property type="entry name" value="Beta-lactam/transpept-like"/>
</dbReference>
<sequence>MQTHSPTDATTLDRVKHGLALCTVCAGALLGGCASPGGSAPDSRPLNGPALQRLDQVVSQDIQKGRLPGAVVLLWRDGRVVHQAALGKRNPELEQPMTADTIFRIYSMTKPIVSVAVMMLVEEGKVQLGDPIERHLPEFKNLSLGIEKKDAAGNAVIERVPSPRLPTVQDLLRHTAGLTYGVFGSSAIKTEYLKAGVEHGKLNNTEFSRRLATLPLAYAPGTTWEYSRATDVLGALIERVSGQTLGEHLQQRIFTPLKMTDTGFHLPADKHARLAEPFKLDPDTKQPVRLLDATRPPVFESGGGGLVSTASDYLTFARMLLNGGEVDGVRLLSRKTVELMTSDHLGTDVILKSQVPGATTGYLPGDGYGFGLGFGVRVTAGEASNAGSIGDYSWGGLGGTYFWVDPRERLIAIWMMQAPGQRDHYRSLFKNLVYAAF</sequence>